<proteinExistence type="predicted"/>
<evidence type="ECO:0000313" key="3">
    <source>
        <dbReference type="EMBL" id="SVB38151.1"/>
    </source>
</evidence>
<dbReference type="AlphaFoldDB" id="A0A382DKA9"/>
<dbReference type="Pfam" id="PF07715">
    <property type="entry name" value="Plug"/>
    <property type="match status" value="1"/>
</dbReference>
<keyword evidence="1" id="KW-0732">Signal</keyword>
<dbReference type="NCBIfam" id="TIGR04057">
    <property type="entry name" value="SusC_RagA_signa"/>
    <property type="match status" value="1"/>
</dbReference>
<dbReference type="GO" id="GO:0009279">
    <property type="term" value="C:cell outer membrane"/>
    <property type="evidence" value="ECO:0007669"/>
    <property type="project" value="TreeGrafter"/>
</dbReference>
<dbReference type="Pfam" id="PF13715">
    <property type="entry name" value="CarbopepD_reg_2"/>
    <property type="match status" value="1"/>
</dbReference>
<feature type="non-terminal residue" evidence="3">
    <location>
        <position position="1"/>
    </location>
</feature>
<dbReference type="EMBL" id="UINC01039532">
    <property type="protein sequence ID" value="SVB38151.1"/>
    <property type="molecule type" value="Genomic_DNA"/>
</dbReference>
<dbReference type="InterPro" id="IPR037066">
    <property type="entry name" value="Plug_dom_sf"/>
</dbReference>
<evidence type="ECO:0000259" key="2">
    <source>
        <dbReference type="Pfam" id="PF07715"/>
    </source>
</evidence>
<organism evidence="3">
    <name type="scientific">marine metagenome</name>
    <dbReference type="NCBI Taxonomy" id="408172"/>
    <lineage>
        <taxon>unclassified sequences</taxon>
        <taxon>metagenomes</taxon>
        <taxon>ecological metagenomes</taxon>
    </lineage>
</organism>
<dbReference type="InterPro" id="IPR012910">
    <property type="entry name" value="Plug_dom"/>
</dbReference>
<dbReference type="PANTHER" id="PTHR30069">
    <property type="entry name" value="TONB-DEPENDENT OUTER MEMBRANE RECEPTOR"/>
    <property type="match status" value="1"/>
</dbReference>
<protein>
    <recommendedName>
        <fullName evidence="2">TonB-dependent receptor plug domain-containing protein</fullName>
    </recommendedName>
</protein>
<dbReference type="InterPro" id="IPR023997">
    <property type="entry name" value="TonB-dep_OMP_SusC/RagA_CS"/>
</dbReference>
<feature type="non-terminal residue" evidence="3">
    <location>
        <position position="514"/>
    </location>
</feature>
<dbReference type="Gene3D" id="2.60.40.1120">
    <property type="entry name" value="Carboxypeptidase-like, regulatory domain"/>
    <property type="match status" value="1"/>
</dbReference>
<dbReference type="GO" id="GO:0015344">
    <property type="term" value="F:siderophore uptake transmembrane transporter activity"/>
    <property type="evidence" value="ECO:0007669"/>
    <property type="project" value="TreeGrafter"/>
</dbReference>
<evidence type="ECO:0000256" key="1">
    <source>
        <dbReference type="ARBA" id="ARBA00022729"/>
    </source>
</evidence>
<sequence>MKNSIIYLVITSISLYAQSTISGTVTDESGNPLIGANVIVEGTVVGAATDIDGIFSINYIPEGEYTLVVSYIGYKKQLLTTSDTQNLNFILQQDVFDIGQVVVTGIASERSIGNTEVSVSRLDASELSETNSFSDMSQLLYGKVAGVDIRKSSGNVGGGWRFDVRAGGGLNGSEQPVIYLDGIRIDNAEYNTSFTGGQGFSTLADLNPEDIESIEVLKGPAGATSYGTNGSNGVVIITTKKGRGLDRKDGRSFSMKYKRIQGTNEPSYKFSTEKDGYYTADDINAVLTPGDISQQYFSILGGSPSLNYYISFDDRYEEGITVEKDNNYMDRKTARLNLDIVAAKDLTISVSSNYSHNTLTAPMNDNNIFGWMANTIYSPRRPVLDADGNNTYDADSNMVLDHQPYYFTDSASIAGVKYSALSKRFLGSIGLNYRPFSDSKLLNGFKITGRIGIDDSHIREDNTYRPDLFYSTIPAGSRYSSVRQNQELSYEMGVSFGYKTGSLNTNTSLTTQAF</sequence>
<feature type="domain" description="TonB-dependent receptor plug" evidence="2">
    <location>
        <begin position="114"/>
        <end position="234"/>
    </location>
</feature>
<dbReference type="SUPFAM" id="SSF49464">
    <property type="entry name" value="Carboxypeptidase regulatory domain-like"/>
    <property type="match status" value="1"/>
</dbReference>
<gene>
    <name evidence="3" type="ORF">METZ01_LOCUS191005</name>
</gene>
<reference evidence="3" key="1">
    <citation type="submission" date="2018-05" db="EMBL/GenBank/DDBJ databases">
        <authorList>
            <person name="Lanie J.A."/>
            <person name="Ng W.-L."/>
            <person name="Kazmierczak K.M."/>
            <person name="Andrzejewski T.M."/>
            <person name="Davidsen T.M."/>
            <person name="Wayne K.J."/>
            <person name="Tettelin H."/>
            <person name="Glass J.I."/>
            <person name="Rusch D."/>
            <person name="Podicherti R."/>
            <person name="Tsui H.-C.T."/>
            <person name="Winkler M.E."/>
        </authorList>
    </citation>
    <scope>NUCLEOTIDE SEQUENCE</scope>
</reference>
<dbReference type="PROSITE" id="PS52016">
    <property type="entry name" value="TONB_DEPENDENT_REC_3"/>
    <property type="match status" value="1"/>
</dbReference>
<name>A0A382DKA9_9ZZZZ</name>
<dbReference type="InterPro" id="IPR039426">
    <property type="entry name" value="TonB-dep_rcpt-like"/>
</dbReference>
<dbReference type="InterPro" id="IPR008969">
    <property type="entry name" value="CarboxyPept-like_regulatory"/>
</dbReference>
<accession>A0A382DKA9</accession>
<dbReference type="SUPFAM" id="SSF56935">
    <property type="entry name" value="Porins"/>
    <property type="match status" value="1"/>
</dbReference>
<dbReference type="GO" id="GO:0044718">
    <property type="term" value="P:siderophore transmembrane transport"/>
    <property type="evidence" value="ECO:0007669"/>
    <property type="project" value="TreeGrafter"/>
</dbReference>
<dbReference type="Gene3D" id="2.170.130.10">
    <property type="entry name" value="TonB-dependent receptor, plug domain"/>
    <property type="match status" value="1"/>
</dbReference>
<dbReference type="PANTHER" id="PTHR30069:SF29">
    <property type="entry name" value="HEMOGLOBIN AND HEMOGLOBIN-HAPTOGLOBIN-BINDING PROTEIN 1-RELATED"/>
    <property type="match status" value="1"/>
</dbReference>